<keyword evidence="3" id="KW-1185">Reference proteome</keyword>
<dbReference type="RefSeq" id="WP_344461402.1">
    <property type="nucleotide sequence ID" value="NZ_BAAANT010000004.1"/>
</dbReference>
<dbReference type="EMBL" id="BAAANT010000004">
    <property type="protein sequence ID" value="GAA2134351.1"/>
    <property type="molecule type" value="Genomic_DNA"/>
</dbReference>
<dbReference type="Proteomes" id="UP001422759">
    <property type="component" value="Unassembled WGS sequence"/>
</dbReference>
<name>A0ABP5KQX1_9ACTN</name>
<proteinExistence type="predicted"/>
<evidence type="ECO:0000313" key="3">
    <source>
        <dbReference type="Proteomes" id="UP001422759"/>
    </source>
</evidence>
<gene>
    <name evidence="2" type="ORF">GCM10009760_11580</name>
</gene>
<sequence length="342" mass="35191">MHFHFSVAARSVDGFNDIVRHPRLGATAKTLLQWALSLPSDTDETLLSIGAQLPEGRAAVSRARQQLIAEGYVHVRREQAPGTGKWASRVLVSRLPVTSPAEVEAAWNAAVPGAGVGVSADPPTGGNAASRDVGTQTPGVTTGFKTTLPADDDQKREADGGDGGAGGDGGGDGGAGGDGGGDDDEPPAGGGAVSAESSGRIASAARLLSKLVDRDRRLRLGAVEVTRLVGTAAEWLARGVTEQELTAVLVAGLPQQIHSPAGLLRNRLERKMPPLPVPADPAPERHECGRCRVPVPLPGICRPCAGLPEHTAPRDDLAEVTRRGLAKARAAMRGPAAPVCVT</sequence>
<feature type="compositionally biased region" description="Gly residues" evidence="1">
    <location>
        <begin position="161"/>
        <end position="179"/>
    </location>
</feature>
<evidence type="ECO:0000256" key="1">
    <source>
        <dbReference type="SAM" id="MobiDB-lite"/>
    </source>
</evidence>
<comment type="caution">
    <text evidence="2">The sequence shown here is derived from an EMBL/GenBank/DDBJ whole genome shotgun (WGS) entry which is preliminary data.</text>
</comment>
<feature type="region of interest" description="Disordered" evidence="1">
    <location>
        <begin position="118"/>
        <end position="199"/>
    </location>
</feature>
<accession>A0ABP5KQX1</accession>
<evidence type="ECO:0000313" key="2">
    <source>
        <dbReference type="EMBL" id="GAA2134351.1"/>
    </source>
</evidence>
<organism evidence="2 3">
    <name type="scientific">Kitasatospora kazusensis</name>
    <dbReference type="NCBI Taxonomy" id="407974"/>
    <lineage>
        <taxon>Bacteria</taxon>
        <taxon>Bacillati</taxon>
        <taxon>Actinomycetota</taxon>
        <taxon>Actinomycetes</taxon>
        <taxon>Kitasatosporales</taxon>
        <taxon>Streptomycetaceae</taxon>
        <taxon>Kitasatospora</taxon>
    </lineage>
</organism>
<reference evidence="3" key="1">
    <citation type="journal article" date="2019" name="Int. J. Syst. Evol. Microbiol.">
        <title>The Global Catalogue of Microorganisms (GCM) 10K type strain sequencing project: providing services to taxonomists for standard genome sequencing and annotation.</title>
        <authorList>
            <consortium name="The Broad Institute Genomics Platform"/>
            <consortium name="The Broad Institute Genome Sequencing Center for Infectious Disease"/>
            <person name="Wu L."/>
            <person name="Ma J."/>
        </authorList>
    </citation>
    <scope>NUCLEOTIDE SEQUENCE [LARGE SCALE GENOMIC DNA]</scope>
    <source>
        <strain evidence="3">JCM 14560</strain>
    </source>
</reference>
<protein>
    <recommendedName>
        <fullName evidence="4">Helix-turn-helix domain-containing protein</fullName>
    </recommendedName>
</protein>
<evidence type="ECO:0008006" key="4">
    <source>
        <dbReference type="Google" id="ProtNLM"/>
    </source>
</evidence>
<feature type="compositionally biased region" description="Polar residues" evidence="1">
    <location>
        <begin position="133"/>
        <end position="145"/>
    </location>
</feature>